<evidence type="ECO:0000256" key="2">
    <source>
        <dbReference type="PROSITE-ProRule" id="PRU00284"/>
    </source>
</evidence>
<gene>
    <name evidence="4" type="ORF">TcarDRAFT_0829</name>
</gene>
<evidence type="ECO:0000313" key="5">
    <source>
        <dbReference type="Proteomes" id="UP000005139"/>
    </source>
</evidence>
<dbReference type="GO" id="GO:0007165">
    <property type="term" value="P:signal transduction"/>
    <property type="evidence" value="ECO:0007669"/>
    <property type="project" value="UniProtKB-KW"/>
</dbReference>
<dbReference type="AlphaFoldDB" id="A1HS14"/>
<dbReference type="EMBL" id="AAWL01000013">
    <property type="protein sequence ID" value="EAX47190.1"/>
    <property type="molecule type" value="Genomic_DNA"/>
</dbReference>
<dbReference type="PANTHER" id="PTHR32089">
    <property type="entry name" value="METHYL-ACCEPTING CHEMOTAXIS PROTEIN MCPB"/>
    <property type="match status" value="1"/>
</dbReference>
<name>A1HS14_9FIRM</name>
<dbReference type="eggNOG" id="COG0840">
    <property type="taxonomic scope" value="Bacteria"/>
</dbReference>
<feature type="domain" description="Methyl-accepting transducer" evidence="3">
    <location>
        <begin position="200"/>
        <end position="393"/>
    </location>
</feature>
<dbReference type="Gene3D" id="1.10.287.950">
    <property type="entry name" value="Methyl-accepting chemotaxis protein"/>
    <property type="match status" value="1"/>
</dbReference>
<dbReference type="Pfam" id="PF00015">
    <property type="entry name" value="MCPsignal"/>
    <property type="match status" value="1"/>
</dbReference>
<reference evidence="4 5" key="1">
    <citation type="submission" date="2007-01" db="EMBL/GenBank/DDBJ databases">
        <title>Annotation of the draft genome assembly of Thermosinus carboxydivorans Nor1.</title>
        <authorList>
            <consortium name="US DOE Joint Genome Institute (JGI-ORNL)"/>
            <person name="Larimer F."/>
            <person name="Land M."/>
            <person name="Hauser L."/>
        </authorList>
    </citation>
    <scope>NUCLEOTIDE SEQUENCE [LARGE SCALE GENOMIC DNA]</scope>
    <source>
        <strain evidence="4 5">Nor1</strain>
    </source>
</reference>
<dbReference type="GO" id="GO:0016020">
    <property type="term" value="C:membrane"/>
    <property type="evidence" value="ECO:0007669"/>
    <property type="project" value="InterPro"/>
</dbReference>
<proteinExistence type="predicted"/>
<dbReference type="PROSITE" id="PS50111">
    <property type="entry name" value="CHEMOTAXIS_TRANSDUC_2"/>
    <property type="match status" value="1"/>
</dbReference>
<dbReference type="RefSeq" id="WP_007289814.1">
    <property type="nucleotide sequence ID" value="NZ_AAWL01000013.1"/>
</dbReference>
<comment type="caution">
    <text evidence="4">The sequence shown here is derived from an EMBL/GenBank/DDBJ whole genome shotgun (WGS) entry which is preliminary data.</text>
</comment>
<keyword evidence="1 2" id="KW-0807">Transducer</keyword>
<dbReference type="Proteomes" id="UP000005139">
    <property type="component" value="Unassembled WGS sequence"/>
</dbReference>
<evidence type="ECO:0000256" key="1">
    <source>
        <dbReference type="ARBA" id="ARBA00023224"/>
    </source>
</evidence>
<evidence type="ECO:0000313" key="4">
    <source>
        <dbReference type="EMBL" id="EAX47190.1"/>
    </source>
</evidence>
<sequence length="393" mass="42533">MSAIARIATVGSSQLVADELLEAARHFIPGLEGRAYAIKALTDHQVADLFICLPTRVDEAAQKIPRDKIVALELVPDAAFFVQVAQIPRGETVTVFNNNTAQAAKIAKYCQDVGINQVTFQYAPYDELPEPELAALLRDAHYIIGAEKIVGAGSVLHSRYHRYLRPDVKIIGARRVATASSVCAVIRWLTLFAHRQLAAEVAGISNQLNHQLQEITAITAEVSRSIDTTAATIQNINNHIGRQMARIRQTVDISQTLAAATHNIGGIADTIKHISSQTNLLALNAAIEAARVGEYGRGFAVVAQEVRKLAEESRKSTDTIRHSVGEIQGVVANIVPALTALSDDMTTTQRHIAGIVQASRQENNSLMEVAKSLESISGISDKLLGSVEKLLYD</sequence>
<keyword evidence="5" id="KW-1185">Reference proteome</keyword>
<accession>A1HS14</accession>
<organism evidence="4 5">
    <name type="scientific">Thermosinus carboxydivorans Nor1</name>
    <dbReference type="NCBI Taxonomy" id="401526"/>
    <lineage>
        <taxon>Bacteria</taxon>
        <taxon>Bacillati</taxon>
        <taxon>Bacillota</taxon>
        <taxon>Negativicutes</taxon>
        <taxon>Selenomonadales</taxon>
        <taxon>Sporomusaceae</taxon>
        <taxon>Thermosinus</taxon>
    </lineage>
</organism>
<reference evidence="4 5" key="2">
    <citation type="submission" date="2007-01" db="EMBL/GenBank/DDBJ databases">
        <title>Sequencing of the draft genome and assembly of Thermosinus carboxydivorans Nor1.</title>
        <authorList>
            <consortium name="US DOE Joint Genome Institute (JGI-PGF)"/>
            <person name="Copeland A."/>
            <person name="Lucas S."/>
            <person name="Lapidus A."/>
            <person name="Barry K."/>
            <person name="Glavina del Rio T."/>
            <person name="Dalin E."/>
            <person name="Tice H."/>
            <person name="Bruce D."/>
            <person name="Pitluck S."/>
            <person name="Richardson P."/>
        </authorList>
    </citation>
    <scope>NUCLEOTIDE SEQUENCE [LARGE SCALE GENOMIC DNA]</scope>
    <source>
        <strain evidence="4 5">Nor1</strain>
    </source>
</reference>
<dbReference type="InterPro" id="IPR004089">
    <property type="entry name" value="MCPsignal_dom"/>
</dbReference>
<dbReference type="SUPFAM" id="SSF58104">
    <property type="entry name" value="Methyl-accepting chemotaxis protein (MCP) signaling domain"/>
    <property type="match status" value="1"/>
</dbReference>
<dbReference type="SMART" id="SM00283">
    <property type="entry name" value="MA"/>
    <property type="match status" value="1"/>
</dbReference>
<dbReference type="PANTHER" id="PTHR32089:SF112">
    <property type="entry name" value="LYSOZYME-LIKE PROTEIN-RELATED"/>
    <property type="match status" value="1"/>
</dbReference>
<protein>
    <submittedName>
        <fullName evidence="4">Methyl-accepting chemotaxis sensory transducer</fullName>
    </submittedName>
</protein>
<evidence type="ECO:0000259" key="3">
    <source>
        <dbReference type="PROSITE" id="PS50111"/>
    </source>
</evidence>